<keyword evidence="3" id="KW-0813">Transport</keyword>
<keyword evidence="6" id="KW-1133">Transmembrane helix</keyword>
<evidence type="ECO:0000256" key="2">
    <source>
        <dbReference type="ARBA" id="ARBA00004167"/>
    </source>
</evidence>
<dbReference type="GO" id="GO:0016020">
    <property type="term" value="C:membrane"/>
    <property type="evidence" value="ECO:0007669"/>
    <property type="project" value="UniProtKB-SubCell"/>
</dbReference>
<keyword evidence="4" id="KW-0812">Transmembrane</keyword>
<evidence type="ECO:0000256" key="9">
    <source>
        <dbReference type="ARBA" id="ARBA00023136"/>
    </source>
</evidence>
<dbReference type="GO" id="GO:0009512">
    <property type="term" value="C:cytochrome b6f complex"/>
    <property type="evidence" value="ECO:0007669"/>
    <property type="project" value="InterPro"/>
</dbReference>
<organism evidence="14 15">
    <name type="scientific">Abrus precatorius</name>
    <name type="common">Indian licorice</name>
    <name type="synonym">Glycine abrus</name>
    <dbReference type="NCBI Taxonomy" id="3816"/>
    <lineage>
        <taxon>Eukaryota</taxon>
        <taxon>Viridiplantae</taxon>
        <taxon>Streptophyta</taxon>
        <taxon>Embryophyta</taxon>
        <taxon>Tracheophyta</taxon>
        <taxon>Spermatophyta</taxon>
        <taxon>Magnoliopsida</taxon>
        <taxon>eudicotyledons</taxon>
        <taxon>Gunneridae</taxon>
        <taxon>Pentapetalae</taxon>
        <taxon>rosids</taxon>
        <taxon>fabids</taxon>
        <taxon>Fabales</taxon>
        <taxon>Fabaceae</taxon>
        <taxon>Papilionoideae</taxon>
        <taxon>50 kb inversion clade</taxon>
        <taxon>NPAAA clade</taxon>
        <taxon>indigoferoid/millettioid clade</taxon>
        <taxon>Abreae</taxon>
        <taxon>Abrus</taxon>
    </lineage>
</organism>
<keyword evidence="11" id="KW-0539">Nucleus</keyword>
<dbReference type="GeneID" id="113865158"/>
<evidence type="ECO:0000256" key="4">
    <source>
        <dbReference type="ARBA" id="ARBA00022692"/>
    </source>
</evidence>
<dbReference type="InterPro" id="IPR003340">
    <property type="entry name" value="B3_DNA-bd"/>
</dbReference>
<dbReference type="GO" id="GO:0005634">
    <property type="term" value="C:nucleus"/>
    <property type="evidence" value="ECO:0007669"/>
    <property type="project" value="UniProtKB-SubCell"/>
</dbReference>
<dbReference type="KEGG" id="aprc:113865158"/>
<keyword evidence="14" id="KW-1185">Reference proteome</keyword>
<keyword evidence="5" id="KW-0249">Electron transport</keyword>
<evidence type="ECO:0000256" key="7">
    <source>
        <dbReference type="ARBA" id="ARBA00023015"/>
    </source>
</evidence>
<keyword evidence="10" id="KW-0804">Transcription</keyword>
<reference evidence="14" key="1">
    <citation type="journal article" date="2019" name="Toxins">
        <title>Detection of Abrin-Like and Prepropulchellin-Like Toxin Genes and Transcripts Using Whole Genome Sequencing and Full-Length Transcript Sequencing of Abrus precatorius.</title>
        <authorList>
            <person name="Hovde B.T."/>
            <person name="Daligault H.E."/>
            <person name="Hanschen E.R."/>
            <person name="Kunde Y.A."/>
            <person name="Johnson M.B."/>
            <person name="Starkenburg S.R."/>
            <person name="Johnson S.L."/>
        </authorList>
    </citation>
    <scope>NUCLEOTIDE SEQUENCE [LARGE SCALE GENOMIC DNA]</scope>
</reference>
<evidence type="ECO:0000313" key="15">
    <source>
        <dbReference type="RefSeq" id="XP_027355343.1"/>
    </source>
</evidence>
<evidence type="ECO:0000256" key="1">
    <source>
        <dbReference type="ARBA" id="ARBA00004123"/>
    </source>
</evidence>
<evidence type="ECO:0000256" key="8">
    <source>
        <dbReference type="ARBA" id="ARBA00023125"/>
    </source>
</evidence>
<evidence type="ECO:0000256" key="6">
    <source>
        <dbReference type="ARBA" id="ARBA00022989"/>
    </source>
</evidence>
<feature type="domain" description="TF-B3" evidence="13">
    <location>
        <begin position="9"/>
        <end position="104"/>
    </location>
</feature>
<keyword evidence="9" id="KW-0472">Membrane</keyword>
<dbReference type="Proteomes" id="UP000694853">
    <property type="component" value="Unplaced"/>
</dbReference>
<comment type="subcellular location">
    <subcellularLocation>
        <location evidence="2">Membrane</location>
        <topology evidence="2">Single-pass membrane protein</topology>
    </subcellularLocation>
    <subcellularLocation>
        <location evidence="1">Nucleus</location>
    </subcellularLocation>
</comment>
<evidence type="ECO:0000256" key="5">
    <source>
        <dbReference type="ARBA" id="ARBA00022982"/>
    </source>
</evidence>
<feature type="region of interest" description="Disordered" evidence="12">
    <location>
        <begin position="143"/>
        <end position="180"/>
    </location>
</feature>
<dbReference type="AlphaFoldDB" id="A0A8B8LJ18"/>
<dbReference type="HAMAP" id="MF_00396">
    <property type="entry name" value="Cytb6_f_PetM"/>
    <property type="match status" value="1"/>
</dbReference>
<keyword evidence="7" id="KW-0805">Transcription regulation</keyword>
<gene>
    <name evidence="15" type="primary">LOC113865158</name>
</gene>
<dbReference type="CDD" id="cd10017">
    <property type="entry name" value="B3_DNA"/>
    <property type="match status" value="1"/>
</dbReference>
<dbReference type="GO" id="GO:0003677">
    <property type="term" value="F:DNA binding"/>
    <property type="evidence" value="ECO:0007669"/>
    <property type="project" value="UniProtKB-KW"/>
</dbReference>
<dbReference type="InterPro" id="IPR015300">
    <property type="entry name" value="DNA-bd_pseudobarrel_sf"/>
</dbReference>
<dbReference type="OrthoDB" id="1094641at2759"/>
<evidence type="ECO:0000259" key="13">
    <source>
        <dbReference type="PROSITE" id="PS50863"/>
    </source>
</evidence>
<evidence type="ECO:0000256" key="10">
    <source>
        <dbReference type="ARBA" id="ARBA00023163"/>
    </source>
</evidence>
<accession>A0A8B8LJ18</accession>
<dbReference type="PANTHER" id="PTHR31920">
    <property type="entry name" value="B3 DOMAIN-CONTAINING"/>
    <property type="match status" value="1"/>
</dbReference>
<protein>
    <submittedName>
        <fullName evidence="15">B3 domain-containing protein At5g60130-like</fullName>
    </submittedName>
</protein>
<evidence type="ECO:0000256" key="3">
    <source>
        <dbReference type="ARBA" id="ARBA00022448"/>
    </source>
</evidence>
<reference evidence="15" key="2">
    <citation type="submission" date="2025-08" db="UniProtKB">
        <authorList>
            <consortium name="RefSeq"/>
        </authorList>
    </citation>
    <scope>IDENTIFICATION</scope>
    <source>
        <tissue evidence="15">Young leaves</tissue>
    </source>
</reference>
<keyword evidence="8" id="KW-0238">DNA-binding</keyword>
<dbReference type="InterPro" id="IPR050655">
    <property type="entry name" value="Plant_B3_domain"/>
</dbReference>
<evidence type="ECO:0000313" key="14">
    <source>
        <dbReference type="Proteomes" id="UP000694853"/>
    </source>
</evidence>
<name>A0A8B8LJ18_ABRPR</name>
<dbReference type="PROSITE" id="PS50863">
    <property type="entry name" value="B3"/>
    <property type="match status" value="1"/>
</dbReference>
<evidence type="ECO:0000256" key="12">
    <source>
        <dbReference type="SAM" id="MobiDB-lite"/>
    </source>
</evidence>
<dbReference type="Gene3D" id="2.40.330.10">
    <property type="entry name" value="DNA-binding pseudobarrel domain"/>
    <property type="match status" value="1"/>
</dbReference>
<dbReference type="Pfam" id="PF02362">
    <property type="entry name" value="B3"/>
    <property type="match status" value="1"/>
</dbReference>
<dbReference type="PANTHER" id="PTHR31920:SF135">
    <property type="entry name" value="B3 DOMAIN-CONTAINING PROTEIN OS03G0621600-RELATED"/>
    <property type="match status" value="1"/>
</dbReference>
<dbReference type="SUPFAM" id="SSF103441">
    <property type="entry name" value="PetM subunit of the cytochrome b6f complex"/>
    <property type="match status" value="1"/>
</dbReference>
<dbReference type="RefSeq" id="XP_027355343.1">
    <property type="nucleotide sequence ID" value="XM_027499542.1"/>
</dbReference>
<sequence>MTTAAKKYPDFFKVFLQKQHSERMLIPNAFVKLTSLQRRIPENVILRNRKGRVWHVKIRSIGDKLYFDDGWKRFREENSLEEPNFLVFTYDGSKGFKFIILELSTSCEKTTVKEEEEEGEENDHVIELREEAENIEENIEEVEDWVMEDEEEQTQEEDSDDDDYDGDSDNDDNDDFDDDDYVEMEEDNEGEYIAGSMRSQCRHKPCRTLVVHKRETAKRSTRKVQGPRIEDYEDEAEITFQPMSLKTFVLPFMKRSPFYVANVRIFKDMKYETIISTCHNKQSSAKVPTQSLFLPTLLLQQGKRRGVGATSSTCNAASAEIFKIASITNGHVLIGVVIGFVLLQIEASVEEAE</sequence>
<dbReference type="SMART" id="SM01019">
    <property type="entry name" value="B3"/>
    <property type="match status" value="1"/>
</dbReference>
<dbReference type="SUPFAM" id="SSF101936">
    <property type="entry name" value="DNA-binding pseudobarrel domain"/>
    <property type="match status" value="1"/>
</dbReference>
<evidence type="ECO:0000256" key="11">
    <source>
        <dbReference type="ARBA" id="ARBA00023242"/>
    </source>
</evidence>
<proteinExistence type="inferred from homology"/>
<dbReference type="InterPro" id="IPR012595">
    <property type="entry name" value="PetM_cyt_b6/f_cplx_su7"/>
</dbReference>